<keyword evidence="1" id="KW-0472">Membrane</keyword>
<dbReference type="EMBL" id="SOZE01000010">
    <property type="protein sequence ID" value="TFF37450.1"/>
    <property type="molecule type" value="Genomic_DNA"/>
</dbReference>
<dbReference type="Proteomes" id="UP000297540">
    <property type="component" value="Unassembled WGS sequence"/>
</dbReference>
<evidence type="ECO:0000256" key="1">
    <source>
        <dbReference type="SAM" id="Phobius"/>
    </source>
</evidence>
<name>A0A4Y8SFM3_9SPHI</name>
<comment type="caution">
    <text evidence="2">The sequence shown here is derived from an EMBL/GenBank/DDBJ whole genome shotgun (WGS) entry which is preliminary data.</text>
</comment>
<evidence type="ECO:0000313" key="2">
    <source>
        <dbReference type="EMBL" id="TFF37450.1"/>
    </source>
</evidence>
<dbReference type="OrthoDB" id="790344at2"/>
<gene>
    <name evidence="2" type="ORF">E2R66_11625</name>
</gene>
<reference evidence="2 3" key="1">
    <citation type="journal article" date="2017" name="Int. J. Syst. Evol. Microbiol.">
        <title>Mucilaginibacterpsychrotolerans sp. nov., isolated from peatlands.</title>
        <authorList>
            <person name="Deng Y."/>
            <person name="Shen L."/>
            <person name="Xu B."/>
            <person name="Liu Y."/>
            <person name="Gu Z."/>
            <person name="Liu H."/>
            <person name="Zhou Y."/>
        </authorList>
    </citation>
    <scope>NUCLEOTIDE SEQUENCE [LARGE SCALE GENOMIC DNA]</scope>
    <source>
        <strain evidence="2 3">NH7-4</strain>
    </source>
</reference>
<dbReference type="AlphaFoldDB" id="A0A4Y8SFM3"/>
<keyword evidence="1" id="KW-1133">Transmembrane helix</keyword>
<accession>A0A4Y8SFM3</accession>
<dbReference type="RefSeq" id="WP_133231076.1">
    <property type="nucleotide sequence ID" value="NZ_SOZE01000010.1"/>
</dbReference>
<feature type="transmembrane region" description="Helical" evidence="1">
    <location>
        <begin position="42"/>
        <end position="63"/>
    </location>
</feature>
<protein>
    <submittedName>
        <fullName evidence="2">Uncharacterized protein</fullName>
    </submittedName>
</protein>
<organism evidence="2 3">
    <name type="scientific">Mucilaginibacter psychrotolerans</name>
    <dbReference type="NCBI Taxonomy" id="1524096"/>
    <lineage>
        <taxon>Bacteria</taxon>
        <taxon>Pseudomonadati</taxon>
        <taxon>Bacteroidota</taxon>
        <taxon>Sphingobacteriia</taxon>
        <taxon>Sphingobacteriales</taxon>
        <taxon>Sphingobacteriaceae</taxon>
        <taxon>Mucilaginibacter</taxon>
    </lineage>
</organism>
<keyword evidence="3" id="KW-1185">Reference proteome</keyword>
<proteinExistence type="predicted"/>
<sequence length="261" mass="28304">MQNKDFDELFRNKLGDLEVEPGKDLWDNIAAEVVIDSKNRSALPFISIAASVLVLVAAGLFFIPKIKPATIQPSKLIAVNHTGIQKTNTVVPKAAEIKVTAPQAQQVAVVSLPVKQHSVKQSIKKQKSNLPALNTDAIAQQQQPQQIAQQTTHNDVILAAVKSDALAQAAITPTVNAEVKDTRIAALAVPALTAQTLAVVQPKKRRIRSFGDLINVVVAKVDKRKDKLIEFSNKDDDESLITGINLGIIRVKKEEVIATNK</sequence>
<keyword evidence="1" id="KW-0812">Transmembrane</keyword>
<evidence type="ECO:0000313" key="3">
    <source>
        <dbReference type="Proteomes" id="UP000297540"/>
    </source>
</evidence>